<dbReference type="Gene3D" id="3.40.190.10">
    <property type="entry name" value="Periplasmic binding protein-like II"/>
    <property type="match status" value="1"/>
</dbReference>
<dbReference type="Gene3D" id="3.20.20.450">
    <property type="entry name" value="EAL domain"/>
    <property type="match status" value="1"/>
</dbReference>
<dbReference type="EMBL" id="DVHF01000133">
    <property type="protein sequence ID" value="HIR58088.1"/>
    <property type="molecule type" value="Genomic_DNA"/>
</dbReference>
<dbReference type="PANTHER" id="PTHR33121:SF79">
    <property type="entry name" value="CYCLIC DI-GMP PHOSPHODIESTERASE PDED-RELATED"/>
    <property type="match status" value="1"/>
</dbReference>
<dbReference type="InterPro" id="IPR050706">
    <property type="entry name" value="Cyclic-di-GMP_PDE-like"/>
</dbReference>
<dbReference type="InterPro" id="IPR035919">
    <property type="entry name" value="EAL_sf"/>
</dbReference>
<keyword evidence="1" id="KW-1133">Transmembrane helix</keyword>
<dbReference type="InterPro" id="IPR043128">
    <property type="entry name" value="Rev_trsase/Diguanyl_cyclase"/>
</dbReference>
<accession>A0A9D1J283</accession>
<dbReference type="Proteomes" id="UP000886785">
    <property type="component" value="Unassembled WGS sequence"/>
</dbReference>
<dbReference type="GO" id="GO:0071111">
    <property type="term" value="F:cyclic-guanylate-specific phosphodiesterase activity"/>
    <property type="evidence" value="ECO:0007669"/>
    <property type="project" value="InterPro"/>
</dbReference>
<gene>
    <name evidence="4" type="ORF">IAA54_10500</name>
</gene>
<dbReference type="SMART" id="SM00267">
    <property type="entry name" value="GGDEF"/>
    <property type="match status" value="1"/>
</dbReference>
<dbReference type="AlphaFoldDB" id="A0A9D1J283"/>
<name>A0A9D1J283_9FIRM</name>
<reference evidence="4" key="2">
    <citation type="journal article" date="2021" name="PeerJ">
        <title>Extensive microbial diversity within the chicken gut microbiome revealed by metagenomics and culture.</title>
        <authorList>
            <person name="Gilroy R."/>
            <person name="Ravi A."/>
            <person name="Getino M."/>
            <person name="Pursley I."/>
            <person name="Horton D.L."/>
            <person name="Alikhan N.F."/>
            <person name="Baker D."/>
            <person name="Gharbi K."/>
            <person name="Hall N."/>
            <person name="Watson M."/>
            <person name="Adriaenssens E.M."/>
            <person name="Foster-Nyarko E."/>
            <person name="Jarju S."/>
            <person name="Secka A."/>
            <person name="Antonio M."/>
            <person name="Oren A."/>
            <person name="Chaudhuri R.R."/>
            <person name="La Ragione R."/>
            <person name="Hildebrand F."/>
            <person name="Pallen M.J."/>
        </authorList>
    </citation>
    <scope>NUCLEOTIDE SEQUENCE</scope>
    <source>
        <strain evidence="4">ChiSjej1B19-7085</strain>
    </source>
</reference>
<evidence type="ECO:0000259" key="3">
    <source>
        <dbReference type="PROSITE" id="PS50883"/>
    </source>
</evidence>
<feature type="signal peptide" evidence="2">
    <location>
        <begin position="1"/>
        <end position="26"/>
    </location>
</feature>
<dbReference type="SMART" id="SM00052">
    <property type="entry name" value="EAL"/>
    <property type="match status" value="1"/>
</dbReference>
<dbReference type="PANTHER" id="PTHR33121">
    <property type="entry name" value="CYCLIC DI-GMP PHOSPHODIESTERASE PDEF"/>
    <property type="match status" value="1"/>
</dbReference>
<dbReference type="Pfam" id="PF00563">
    <property type="entry name" value="EAL"/>
    <property type="match status" value="1"/>
</dbReference>
<dbReference type="PROSITE" id="PS50883">
    <property type="entry name" value="EAL"/>
    <property type="match status" value="1"/>
</dbReference>
<dbReference type="InterPro" id="IPR001633">
    <property type="entry name" value="EAL_dom"/>
</dbReference>
<dbReference type="InterPro" id="IPR000160">
    <property type="entry name" value="GGDEF_dom"/>
</dbReference>
<organism evidence="4 5">
    <name type="scientific">Candidatus Gallacutalibacter pullicola</name>
    <dbReference type="NCBI Taxonomy" id="2840830"/>
    <lineage>
        <taxon>Bacteria</taxon>
        <taxon>Bacillati</taxon>
        <taxon>Bacillota</taxon>
        <taxon>Clostridia</taxon>
        <taxon>Eubacteriales</taxon>
        <taxon>Candidatus Gallacutalibacter</taxon>
    </lineage>
</organism>
<evidence type="ECO:0000313" key="5">
    <source>
        <dbReference type="Proteomes" id="UP000886785"/>
    </source>
</evidence>
<evidence type="ECO:0000256" key="1">
    <source>
        <dbReference type="SAM" id="Phobius"/>
    </source>
</evidence>
<dbReference type="CDD" id="cd01948">
    <property type="entry name" value="EAL"/>
    <property type="match status" value="1"/>
</dbReference>
<proteinExistence type="predicted"/>
<keyword evidence="1" id="KW-0812">Transmembrane</keyword>
<feature type="domain" description="EAL" evidence="3">
    <location>
        <begin position="374"/>
        <end position="627"/>
    </location>
</feature>
<dbReference type="SUPFAM" id="SSF53850">
    <property type="entry name" value="Periplasmic binding protein-like II"/>
    <property type="match status" value="1"/>
</dbReference>
<feature type="chain" id="PRO_5039666011" evidence="2">
    <location>
        <begin position="27"/>
        <end position="629"/>
    </location>
</feature>
<dbReference type="SUPFAM" id="SSF55073">
    <property type="entry name" value="Nucleotide cyclase"/>
    <property type="match status" value="1"/>
</dbReference>
<sequence>MPDAGRRRIAAAVCCLLLAAPLLIRAPETRAASVDEIYVAGSTDNYPLEYYDRQAGEFRGFFPALLEEISEDTGMEFRYVEPSSKEEQVRNLQADLVSDVTGAELDAWDLKDAGRAVSIGDGETAGFAFTEIFPQADRDAFTQAAARTAAEHRDAIFLSLLREERAGQSPWSLASVIACGALLALSAVLAVLLARQRKRHAVALEHMALRDPVTGFGNLRLLAQEAPDHIPMESCTLYYAADFETENLPGYRELFGEEAGDRFLTALAGALKGFADSDSLFAVSGQRICLLLKCDSPSALREKLSHMLEDAAACGREDAPGYPFRFRIGVSQLSPSDSGTQDALTRAVQARHAASQRDVGFVEFESLGSELERSRRLEQELLSDFRCEEFHPFYQSQIDLRTGRIAGMEALCRWFSRSEGFLPPGRFIPILEQNRMINRLDLWIFEQTCRIISQRTEHGKLSVPVSCNFSRYCFTTPDLPEDLQKIAQKYKTPARMLCIEITESVLETDGDQAAAILKRLHSLGFLISLDDFGTGYASFHDLDRYPIDFLKIDKSLLESLEDPKTSPVLKGMIDMAHSLGIRVICEGVESREAEQLLLSLGCDMAQGYLYGYAQPEEDLDAMFEEAGNA</sequence>
<dbReference type="Gene3D" id="3.30.70.270">
    <property type="match status" value="1"/>
</dbReference>
<evidence type="ECO:0000256" key="2">
    <source>
        <dbReference type="SAM" id="SignalP"/>
    </source>
</evidence>
<comment type="caution">
    <text evidence="4">The sequence shown here is derived from an EMBL/GenBank/DDBJ whole genome shotgun (WGS) entry which is preliminary data.</text>
</comment>
<evidence type="ECO:0000313" key="4">
    <source>
        <dbReference type="EMBL" id="HIR58088.1"/>
    </source>
</evidence>
<reference evidence="4" key="1">
    <citation type="submission" date="2020-10" db="EMBL/GenBank/DDBJ databases">
        <authorList>
            <person name="Gilroy R."/>
        </authorList>
    </citation>
    <scope>NUCLEOTIDE SEQUENCE</scope>
    <source>
        <strain evidence="4">ChiSjej1B19-7085</strain>
    </source>
</reference>
<protein>
    <submittedName>
        <fullName evidence="4">EAL domain-containing protein</fullName>
    </submittedName>
</protein>
<dbReference type="SUPFAM" id="SSF141868">
    <property type="entry name" value="EAL domain-like"/>
    <property type="match status" value="1"/>
</dbReference>
<keyword evidence="1" id="KW-0472">Membrane</keyword>
<feature type="transmembrane region" description="Helical" evidence="1">
    <location>
        <begin position="171"/>
        <end position="194"/>
    </location>
</feature>
<dbReference type="InterPro" id="IPR029787">
    <property type="entry name" value="Nucleotide_cyclase"/>
</dbReference>
<keyword evidence="2" id="KW-0732">Signal</keyword>